<evidence type="ECO:0000256" key="1">
    <source>
        <dbReference type="SAM" id="SignalP"/>
    </source>
</evidence>
<dbReference type="STRING" id="34103.SAMN05421778_11465"/>
<dbReference type="AlphaFoldDB" id="A0A059KRT3"/>
<dbReference type="InterPro" id="IPR011231">
    <property type="entry name" value="Phage_VT1-Sakai_H0018"/>
</dbReference>
<accession>A0A059KRT3</accession>
<protein>
    <recommendedName>
        <fullName evidence="4">DUF2190 family protein</fullName>
    </recommendedName>
</protein>
<evidence type="ECO:0000313" key="2">
    <source>
        <dbReference type="EMBL" id="KDB53939.1"/>
    </source>
</evidence>
<feature type="chain" id="PRO_5001576738" description="DUF2190 family protein" evidence="1">
    <location>
        <begin position="21"/>
        <end position="110"/>
    </location>
</feature>
<evidence type="ECO:0008006" key="4">
    <source>
        <dbReference type="Google" id="ProtNLM"/>
    </source>
</evidence>
<evidence type="ECO:0000313" key="3">
    <source>
        <dbReference type="Proteomes" id="UP000026714"/>
    </source>
</evidence>
<comment type="caution">
    <text evidence="2">The sequence shown here is derived from an EMBL/GenBank/DDBJ whole genome shotgun (WGS) entry which is preliminary data.</text>
</comment>
<reference evidence="2 3" key="1">
    <citation type="journal article" date="2014" name="FEMS Microbiol. Ecol.">
        <title>Sphaerotilus natans encrusted with nanoball-shaped Fe(III) oxide minerals formed by nitrate-reducing mixotrophic Fe(II) oxidation.</title>
        <authorList>
            <person name="Park S."/>
            <person name="Kim D.H."/>
            <person name="Lee J.H."/>
            <person name="Hur H.G."/>
        </authorList>
    </citation>
    <scope>NUCLEOTIDE SEQUENCE [LARGE SCALE GENOMIC DNA]</scope>
    <source>
        <strain evidence="2 3">DSM 6575</strain>
    </source>
</reference>
<dbReference type="PIRSF" id="PIRSF030771">
    <property type="entry name" value="UCP030771"/>
    <property type="match status" value="1"/>
</dbReference>
<dbReference type="Proteomes" id="UP000026714">
    <property type="component" value="Unassembled WGS sequence"/>
</dbReference>
<name>A0A059KRT3_9BURK</name>
<gene>
    <name evidence="2" type="ORF">X805_04930</name>
</gene>
<dbReference type="Pfam" id="PF09956">
    <property type="entry name" value="Phage_cement_2"/>
    <property type="match status" value="1"/>
</dbReference>
<dbReference type="EMBL" id="AZRA01000010">
    <property type="protein sequence ID" value="KDB53939.1"/>
    <property type="molecule type" value="Genomic_DNA"/>
</dbReference>
<dbReference type="eggNOG" id="COG5471">
    <property type="taxonomic scope" value="Bacteria"/>
</dbReference>
<organism evidence="2 3">
    <name type="scientific">Sphaerotilus natans subsp. natans DSM 6575</name>
    <dbReference type="NCBI Taxonomy" id="1286631"/>
    <lineage>
        <taxon>Bacteria</taxon>
        <taxon>Pseudomonadati</taxon>
        <taxon>Pseudomonadota</taxon>
        <taxon>Betaproteobacteria</taxon>
        <taxon>Burkholderiales</taxon>
        <taxon>Sphaerotilaceae</taxon>
        <taxon>Sphaerotilus</taxon>
    </lineage>
</organism>
<keyword evidence="3" id="KW-1185">Reference proteome</keyword>
<proteinExistence type="predicted"/>
<sequence>MKNFIQLGATLSLLAPYALASGNGLLVGSIFAVAANDALSGESVEAKRDGVFSLPCLSTDTVAAGAKLYWDNTNRRLTTTATNNTLVGAAVAAKAAGVSTVTVLLDGAIR</sequence>
<feature type="signal peptide" evidence="1">
    <location>
        <begin position="1"/>
        <end position="20"/>
    </location>
</feature>
<dbReference type="RefSeq" id="WP_037477838.1">
    <property type="nucleotide sequence ID" value="NZ_AZRA01000010.1"/>
</dbReference>
<keyword evidence="1" id="KW-0732">Signal</keyword>